<dbReference type="AlphaFoldDB" id="A0A845MCS2"/>
<keyword evidence="1" id="KW-0732">Signal</keyword>
<dbReference type="EMBL" id="WTVA01000001">
    <property type="protein sequence ID" value="MZR21492.1"/>
    <property type="molecule type" value="Genomic_DNA"/>
</dbReference>
<proteinExistence type="predicted"/>
<evidence type="ECO:0000313" key="2">
    <source>
        <dbReference type="EMBL" id="MZR21492.1"/>
    </source>
</evidence>
<accession>A0A845MCS2</accession>
<feature type="chain" id="PRO_5033035831" evidence="1">
    <location>
        <begin position="21"/>
        <end position="133"/>
    </location>
</feature>
<gene>
    <name evidence="2" type="ORF">GQF03_04040</name>
</gene>
<sequence>MKKLIITTMALALLAGPAFAFGGSDISGQNHVHIGGAFGSITNGGDSSATYGSSNIGGVAALTVINDDVRAPVIFGLPSSGEFSYTGVSNTAIGANTYYAENFSGGIQTGVPADGAVEDSPSPNGWGWGDFLR</sequence>
<organism evidence="2 3">
    <name type="scientific">Sneathiella chungangensis</name>
    <dbReference type="NCBI Taxonomy" id="1418234"/>
    <lineage>
        <taxon>Bacteria</taxon>
        <taxon>Pseudomonadati</taxon>
        <taxon>Pseudomonadota</taxon>
        <taxon>Alphaproteobacteria</taxon>
        <taxon>Sneathiellales</taxon>
        <taxon>Sneathiellaceae</taxon>
        <taxon>Sneathiella</taxon>
    </lineage>
</organism>
<evidence type="ECO:0000313" key="3">
    <source>
        <dbReference type="Proteomes" id="UP000445696"/>
    </source>
</evidence>
<dbReference type="Proteomes" id="UP000445696">
    <property type="component" value="Unassembled WGS sequence"/>
</dbReference>
<keyword evidence="3" id="KW-1185">Reference proteome</keyword>
<evidence type="ECO:0000256" key="1">
    <source>
        <dbReference type="SAM" id="SignalP"/>
    </source>
</evidence>
<protein>
    <submittedName>
        <fullName evidence="2">Uncharacterized protein</fullName>
    </submittedName>
</protein>
<name>A0A845MCS2_9PROT</name>
<comment type="caution">
    <text evidence="2">The sequence shown here is derived from an EMBL/GenBank/DDBJ whole genome shotgun (WGS) entry which is preliminary data.</text>
</comment>
<dbReference type="RefSeq" id="WP_161337884.1">
    <property type="nucleotide sequence ID" value="NZ_JBHSDG010000002.1"/>
</dbReference>
<reference evidence="2 3" key="1">
    <citation type="journal article" date="2014" name="Int. J. Syst. Evol. Microbiol.">
        <title>Sneathiella chungangensis sp. nov., isolated from a marine sand, and emended description of the genus Sneathiella.</title>
        <authorList>
            <person name="Siamphan C."/>
            <person name="Kim H."/>
            <person name="Lee J.S."/>
            <person name="Kim W."/>
        </authorList>
    </citation>
    <scope>NUCLEOTIDE SEQUENCE [LARGE SCALE GENOMIC DNA]</scope>
    <source>
        <strain evidence="2 3">KCTC 32476</strain>
    </source>
</reference>
<feature type="signal peptide" evidence="1">
    <location>
        <begin position="1"/>
        <end position="20"/>
    </location>
</feature>